<dbReference type="FunFam" id="3.40.50.300:FF:000565">
    <property type="entry name" value="ABC bile acid transporter"/>
    <property type="match status" value="1"/>
</dbReference>
<dbReference type="InterPro" id="IPR036640">
    <property type="entry name" value="ABC1_TM_sf"/>
</dbReference>
<dbReference type="OrthoDB" id="6500128at2759"/>
<evidence type="ECO:0000256" key="6">
    <source>
        <dbReference type="ARBA" id="ARBA00022840"/>
    </source>
</evidence>
<evidence type="ECO:0000256" key="2">
    <source>
        <dbReference type="ARBA" id="ARBA00009726"/>
    </source>
</evidence>
<dbReference type="SUPFAM" id="SSF90123">
    <property type="entry name" value="ABC transporter transmembrane region"/>
    <property type="match status" value="2"/>
</dbReference>
<dbReference type="InterPro" id="IPR050173">
    <property type="entry name" value="ABC_transporter_C-like"/>
</dbReference>
<dbReference type="Gene3D" id="3.40.50.300">
    <property type="entry name" value="P-loop containing nucleotide triphosphate hydrolases"/>
    <property type="match status" value="2"/>
</dbReference>
<dbReference type="GO" id="GO:0140359">
    <property type="term" value="F:ABC-type transporter activity"/>
    <property type="evidence" value="ECO:0007669"/>
    <property type="project" value="InterPro"/>
</dbReference>
<protein>
    <submittedName>
        <fullName evidence="14">ABC transporter protein</fullName>
    </submittedName>
</protein>
<feature type="region of interest" description="Disordered" evidence="10">
    <location>
        <begin position="1"/>
        <end position="31"/>
    </location>
</feature>
<feature type="coiled-coil region" evidence="9">
    <location>
        <begin position="756"/>
        <end position="790"/>
    </location>
</feature>
<evidence type="ECO:0000256" key="7">
    <source>
        <dbReference type="ARBA" id="ARBA00022989"/>
    </source>
</evidence>
<evidence type="ECO:0000259" key="12">
    <source>
        <dbReference type="PROSITE" id="PS50893"/>
    </source>
</evidence>
<dbReference type="InterPro" id="IPR027417">
    <property type="entry name" value="P-loop_NTPase"/>
</dbReference>
<accession>A0A8H6THZ9</accession>
<feature type="domain" description="ABC transmembrane type-1" evidence="13">
    <location>
        <begin position="167"/>
        <end position="445"/>
    </location>
</feature>
<feature type="domain" description="ABC transporter" evidence="12">
    <location>
        <begin position="1139"/>
        <end position="1389"/>
    </location>
</feature>
<dbReference type="InterPro" id="IPR003439">
    <property type="entry name" value="ABC_transporter-like_ATP-bd"/>
</dbReference>
<feature type="transmembrane region" description="Helical" evidence="11">
    <location>
        <begin position="382"/>
        <end position="407"/>
    </location>
</feature>
<evidence type="ECO:0000256" key="5">
    <source>
        <dbReference type="ARBA" id="ARBA00022741"/>
    </source>
</evidence>
<dbReference type="Gene3D" id="1.20.1560.10">
    <property type="entry name" value="ABC transporter type 1, transmembrane domain"/>
    <property type="match status" value="3"/>
</dbReference>
<evidence type="ECO:0000313" key="14">
    <source>
        <dbReference type="EMBL" id="KAF7317062.1"/>
    </source>
</evidence>
<keyword evidence="6" id="KW-0067">ATP-binding</keyword>
<dbReference type="PANTHER" id="PTHR24223">
    <property type="entry name" value="ATP-BINDING CASSETTE SUB-FAMILY C"/>
    <property type="match status" value="1"/>
</dbReference>
<dbReference type="Pfam" id="PF00664">
    <property type="entry name" value="ABC_membrane"/>
    <property type="match status" value="2"/>
</dbReference>
<comment type="similarity">
    <text evidence="2">Belongs to the ABC transporter superfamily. ABCC family. Conjugate transporter (TC 3.A.1.208) subfamily.</text>
</comment>
<reference evidence="14" key="1">
    <citation type="submission" date="2020-05" db="EMBL/GenBank/DDBJ databases">
        <title>Mycena genomes resolve the evolution of fungal bioluminescence.</title>
        <authorList>
            <person name="Tsai I.J."/>
        </authorList>
    </citation>
    <scope>NUCLEOTIDE SEQUENCE</scope>
    <source>
        <strain evidence="14">110903Hualien_Pintung</strain>
    </source>
</reference>
<dbReference type="PROSITE" id="PS50893">
    <property type="entry name" value="ABC_TRANSPORTER_2"/>
    <property type="match status" value="2"/>
</dbReference>
<proteinExistence type="inferred from homology"/>
<dbReference type="SMART" id="SM00382">
    <property type="entry name" value="AAA"/>
    <property type="match status" value="2"/>
</dbReference>
<organism evidence="14 15">
    <name type="scientific">Mycena chlorophos</name>
    <name type="common">Agaric fungus</name>
    <name type="synonym">Agaricus chlorophos</name>
    <dbReference type="NCBI Taxonomy" id="658473"/>
    <lineage>
        <taxon>Eukaryota</taxon>
        <taxon>Fungi</taxon>
        <taxon>Dikarya</taxon>
        <taxon>Basidiomycota</taxon>
        <taxon>Agaricomycotina</taxon>
        <taxon>Agaricomycetes</taxon>
        <taxon>Agaricomycetidae</taxon>
        <taxon>Agaricales</taxon>
        <taxon>Marasmiineae</taxon>
        <taxon>Mycenaceae</taxon>
        <taxon>Mycena</taxon>
    </lineage>
</organism>
<feature type="transmembrane region" description="Helical" evidence="11">
    <location>
        <begin position="935"/>
        <end position="953"/>
    </location>
</feature>
<comment type="subcellular location">
    <subcellularLocation>
        <location evidence="1">Membrane</location>
        <topology evidence="1">Multi-pass membrane protein</topology>
    </subcellularLocation>
</comment>
<evidence type="ECO:0000313" key="15">
    <source>
        <dbReference type="Proteomes" id="UP000613580"/>
    </source>
</evidence>
<dbReference type="CDD" id="cd18606">
    <property type="entry name" value="ABC_6TM_YOR1_D2_like"/>
    <property type="match status" value="1"/>
</dbReference>
<dbReference type="PROSITE" id="PS50929">
    <property type="entry name" value="ABC_TM1F"/>
    <property type="match status" value="2"/>
</dbReference>
<keyword evidence="3" id="KW-0813">Transport</keyword>
<evidence type="ECO:0000256" key="9">
    <source>
        <dbReference type="SAM" id="Coils"/>
    </source>
</evidence>
<sequence length="1411" mass="155289">MAKSEVSADERAPSRTSTEVSADADEKQRTPALPVYEHAWYSRVPFATSSKPPPAPPKSLDDAAFSPEITARWYGLIFFTWITPLLSLGSLGSGLVPRSTAVMLAALEYNARLDAGEISPPNYLSVWWAIRGNRAERLKHWRNVSGRRKASLVLAINDGAFKWFWSGGILNVIGSSAQITSPLVVKAIINFATESYNAHRTGQTPPHVGVGVGLAFGLLLMQWTASICTHQFFYRAMSTGVLLRGGLITAIYSRSLRLTSRARTTLPNGKLVAHLSADLINLGPSALAGFAFFVLATPLQTMAMKRLFKFRQKSMAWTDKRTKASDPGRPYRQGIDEQNREKGLQEILGGMKIIKLFNWENPFLERISGFRRNEMGYIRSLLLMRATLNAIAMALPTIASVLSFVTYSLLGHSLEASTIFASLTLFNLLRLPLMFLPISFSSIADALNASHRLYDVFVAETFDGAQIIRDDKIEGAVEVRDASFEWDGPPPETESASKKKGKRASMLAKAAQAAAAAKPEDVKAFKMSNLTFTVPRGKLVAIVGAVGSGKTSLLQGMIGEMRRTSGTVTFGGSVSYCPQQAWIQNATVRENICFGLPVRGFDEAKYWKAVKDSCLEPDLDMLPNGDLTEVGEKVCGVLCPPEPQIYRNLFEGIAMSGGQRQRLNICRSIYSDSDIQVFDDPLSALDAHVGKAVFHNVLQNTLSGKTRILVTHALHFLPHVDHIIALSEGRIVESGTYDELMDKQGEFARFLNEFGSNEAAQEEEEEEAEVLDLKDNSAEAEKEKARKKARAGAALMQAEERNVGSISGQVYAAYIKAGNGRLVVPLLIFALVFLQGANVLSSYWLVYWEENEFHQPSGFYMGIYAMLAGCQALAMFLVGASFALLTFSASQNLHKGALKRIMYAPMAFFDTTPLGRIMHRFTKDVDTIDSTLGDALRMFAATASNILGAIILIAIVETWFLIAVAAILLVYYFFAAFYRTSAREIKRLDALLRSSLYTHFSESLSGLATIRAYGVSERFLRDNQRLMDTENRAYWLSVTNQRWLGIRLDFLGSLLTFVVSMLAVGSRFTISPAQTGVVLSYILSVQQAFGWMVRQSAEVENDMNSVERVYHYATGIEQEAPNEIPDHRPTPNWPEAGEIEMKDIVLKYRPGLPAVINGLSMTVRAGEKIGIVGRTGAGKSSVLTALFRLVELTSGSITIDGVDISQIGLGDLRSGLAIIPQDPLLFSGTLRTNLDPFNLFDDATLWDALRRAYLVDTNKRDSMSSSEPGTGANTPVNKFTLDTVVDEEGANLSVGQRSLVSLARALVKNAKILVLDEATASVDYETDRNIQDTIAHEFQDRTILCIAHRLSTIIAYDRICVMDQGQIAEFDTPANLYKNENGIFRGMCEHSSISLDDILLARKVRTGGATE</sequence>
<dbReference type="FunFam" id="1.20.1560.10:FF:000010">
    <property type="entry name" value="Multidrug resistance-associated ABC transporter"/>
    <property type="match status" value="1"/>
</dbReference>
<evidence type="ECO:0000256" key="3">
    <source>
        <dbReference type="ARBA" id="ARBA00022448"/>
    </source>
</evidence>
<feature type="compositionally biased region" description="Basic and acidic residues" evidence="10">
    <location>
        <begin position="1"/>
        <end position="13"/>
    </location>
</feature>
<feature type="transmembrane region" description="Helical" evidence="11">
    <location>
        <begin position="419"/>
        <end position="444"/>
    </location>
</feature>
<keyword evidence="15" id="KW-1185">Reference proteome</keyword>
<feature type="transmembrane region" description="Helical" evidence="11">
    <location>
        <begin position="822"/>
        <end position="846"/>
    </location>
</feature>
<dbReference type="Pfam" id="PF00005">
    <property type="entry name" value="ABC_tran"/>
    <property type="match status" value="2"/>
</dbReference>
<dbReference type="CDD" id="cd03250">
    <property type="entry name" value="ABCC_MRP_domain1"/>
    <property type="match status" value="1"/>
</dbReference>
<dbReference type="InterPro" id="IPR011527">
    <property type="entry name" value="ABC1_TM_dom"/>
</dbReference>
<dbReference type="GO" id="GO:0016887">
    <property type="term" value="F:ATP hydrolysis activity"/>
    <property type="evidence" value="ECO:0007669"/>
    <property type="project" value="InterPro"/>
</dbReference>
<dbReference type="EMBL" id="JACAZE010000005">
    <property type="protein sequence ID" value="KAF7317062.1"/>
    <property type="molecule type" value="Genomic_DNA"/>
</dbReference>
<dbReference type="CDD" id="cd03244">
    <property type="entry name" value="ABCC_MRP_domain2"/>
    <property type="match status" value="1"/>
</dbReference>
<feature type="transmembrane region" description="Helical" evidence="11">
    <location>
        <begin position="207"/>
        <end position="225"/>
    </location>
</feature>
<evidence type="ECO:0000256" key="8">
    <source>
        <dbReference type="ARBA" id="ARBA00023136"/>
    </source>
</evidence>
<dbReference type="FunFam" id="3.40.50.300:FF:000997">
    <property type="entry name" value="Multidrug resistance-associated protein 1"/>
    <property type="match status" value="1"/>
</dbReference>
<dbReference type="GO" id="GO:0005524">
    <property type="term" value="F:ATP binding"/>
    <property type="evidence" value="ECO:0007669"/>
    <property type="project" value="UniProtKB-KW"/>
</dbReference>
<name>A0A8H6THZ9_MYCCL</name>
<keyword evidence="4 11" id="KW-0812">Transmembrane</keyword>
<evidence type="ECO:0000256" key="4">
    <source>
        <dbReference type="ARBA" id="ARBA00022692"/>
    </source>
</evidence>
<feature type="transmembrane region" description="Helical" evidence="11">
    <location>
        <begin position="858"/>
        <end position="885"/>
    </location>
</feature>
<evidence type="ECO:0000259" key="13">
    <source>
        <dbReference type="PROSITE" id="PS50929"/>
    </source>
</evidence>
<dbReference type="GO" id="GO:0016020">
    <property type="term" value="C:membrane"/>
    <property type="evidence" value="ECO:0007669"/>
    <property type="project" value="UniProtKB-SubCell"/>
</dbReference>
<dbReference type="Proteomes" id="UP000613580">
    <property type="component" value="Unassembled WGS sequence"/>
</dbReference>
<feature type="transmembrane region" description="Helical" evidence="11">
    <location>
        <begin position="959"/>
        <end position="978"/>
    </location>
</feature>
<keyword evidence="9" id="KW-0175">Coiled coil</keyword>
<feature type="domain" description="ABC transmembrane type-1" evidence="13">
    <location>
        <begin position="826"/>
        <end position="1101"/>
    </location>
</feature>
<dbReference type="CDD" id="cd18597">
    <property type="entry name" value="ABC_6TM_YOR1_D1_like"/>
    <property type="match status" value="1"/>
</dbReference>
<evidence type="ECO:0000256" key="10">
    <source>
        <dbReference type="SAM" id="MobiDB-lite"/>
    </source>
</evidence>
<keyword evidence="5" id="KW-0547">Nucleotide-binding</keyword>
<evidence type="ECO:0000256" key="11">
    <source>
        <dbReference type="SAM" id="Phobius"/>
    </source>
</evidence>
<dbReference type="PROSITE" id="PS00211">
    <property type="entry name" value="ABC_TRANSPORTER_1"/>
    <property type="match status" value="2"/>
</dbReference>
<comment type="caution">
    <text evidence="14">The sequence shown here is derived from an EMBL/GenBank/DDBJ whole genome shotgun (WGS) entry which is preliminary data.</text>
</comment>
<dbReference type="SUPFAM" id="SSF52540">
    <property type="entry name" value="P-loop containing nucleoside triphosphate hydrolases"/>
    <property type="match status" value="2"/>
</dbReference>
<feature type="domain" description="ABC transporter" evidence="12">
    <location>
        <begin position="511"/>
        <end position="753"/>
    </location>
</feature>
<evidence type="ECO:0000256" key="1">
    <source>
        <dbReference type="ARBA" id="ARBA00004141"/>
    </source>
</evidence>
<keyword evidence="7 11" id="KW-1133">Transmembrane helix</keyword>
<feature type="transmembrane region" description="Helical" evidence="11">
    <location>
        <begin position="1050"/>
        <end position="1070"/>
    </location>
</feature>
<keyword evidence="8 11" id="KW-0472">Membrane</keyword>
<dbReference type="InterPro" id="IPR003593">
    <property type="entry name" value="AAA+_ATPase"/>
</dbReference>
<gene>
    <name evidence="14" type="ORF">HMN09_00440800</name>
</gene>
<feature type="transmembrane region" description="Helical" evidence="11">
    <location>
        <begin position="272"/>
        <end position="296"/>
    </location>
</feature>
<dbReference type="InterPro" id="IPR017871">
    <property type="entry name" value="ABC_transporter-like_CS"/>
</dbReference>
<dbReference type="PANTHER" id="PTHR24223:SF456">
    <property type="entry name" value="MULTIDRUG RESISTANCE-ASSOCIATED PROTEIN LETHAL(2)03659"/>
    <property type="match status" value="1"/>
</dbReference>